<name>A0A098GFM2_LEGMI</name>
<evidence type="ECO:0000313" key="2">
    <source>
        <dbReference type="Proteomes" id="UP000032414"/>
    </source>
</evidence>
<evidence type="ECO:0000313" key="1">
    <source>
        <dbReference type="EMBL" id="CEG61253.1"/>
    </source>
</evidence>
<proteinExistence type="predicted"/>
<protein>
    <submittedName>
        <fullName evidence="1">Uncharacterized protein</fullName>
    </submittedName>
</protein>
<accession>A0A098GFM2</accession>
<gene>
    <name evidence="1" type="ORF">LMI_1965</name>
</gene>
<organism evidence="1 2">
    <name type="scientific">Legionella micdadei</name>
    <name type="common">Tatlockia micdadei</name>
    <dbReference type="NCBI Taxonomy" id="451"/>
    <lineage>
        <taxon>Bacteria</taxon>
        <taxon>Pseudomonadati</taxon>
        <taxon>Pseudomonadota</taxon>
        <taxon>Gammaproteobacteria</taxon>
        <taxon>Legionellales</taxon>
        <taxon>Legionellaceae</taxon>
        <taxon>Legionella</taxon>
    </lineage>
</organism>
<dbReference type="AlphaFoldDB" id="A0A098GFM2"/>
<dbReference type="EMBL" id="LN614830">
    <property type="protein sequence ID" value="CEG61253.1"/>
    <property type="molecule type" value="Genomic_DNA"/>
</dbReference>
<sequence length="93" mass="10959">MPWLASLLCFTKNVVKRLLFLQTTSYRISSDFEALTHFEGQGLRTHQKHIQVLNSLLSLLCDHILINLNIINRSSILRRDFCCRYRGFRFSTK</sequence>
<dbReference type="KEGG" id="tmc:LMI_1965"/>
<dbReference type="Proteomes" id="UP000032414">
    <property type="component" value="Chromosome I"/>
</dbReference>
<dbReference type="HOGENOM" id="CLU_2398572_0_0_6"/>
<reference evidence="2" key="1">
    <citation type="submission" date="2014-09" db="EMBL/GenBank/DDBJ databases">
        <authorList>
            <person name="Gomez-Valero L."/>
        </authorList>
    </citation>
    <scope>NUCLEOTIDE SEQUENCE [LARGE SCALE GENOMIC DNA]</scope>
    <source>
        <strain evidence="2">ATCC33218</strain>
    </source>
</reference>